<evidence type="ECO:0000313" key="2">
    <source>
        <dbReference type="EMBL" id="GGQ05056.1"/>
    </source>
</evidence>
<reference evidence="2" key="2">
    <citation type="submission" date="2020-09" db="EMBL/GenBank/DDBJ databases">
        <authorList>
            <person name="Sun Q."/>
            <person name="Ohkuma M."/>
        </authorList>
    </citation>
    <scope>NUCLEOTIDE SEQUENCE</scope>
    <source>
        <strain evidence="2">JCM 4335</strain>
    </source>
</reference>
<reference evidence="2" key="1">
    <citation type="journal article" date="2014" name="Int. J. Syst. Evol. Microbiol.">
        <title>Complete genome sequence of Corynebacterium casei LMG S-19264T (=DSM 44701T), isolated from a smear-ripened cheese.</title>
        <authorList>
            <consortium name="US DOE Joint Genome Institute (JGI-PGF)"/>
            <person name="Walter F."/>
            <person name="Albersmeier A."/>
            <person name="Kalinowski J."/>
            <person name="Ruckert C."/>
        </authorList>
    </citation>
    <scope>NUCLEOTIDE SEQUENCE</scope>
    <source>
        <strain evidence="2">JCM 4335</strain>
    </source>
</reference>
<feature type="transmembrane region" description="Helical" evidence="1">
    <location>
        <begin position="36"/>
        <end position="55"/>
    </location>
</feature>
<gene>
    <name evidence="2" type="ORF">GCM10010249_24430</name>
</gene>
<dbReference type="Proteomes" id="UP000654123">
    <property type="component" value="Unassembled WGS sequence"/>
</dbReference>
<keyword evidence="1" id="KW-0472">Membrane</keyword>
<keyword evidence="3" id="KW-1185">Reference proteome</keyword>
<keyword evidence="1" id="KW-1133">Transmembrane helix</keyword>
<evidence type="ECO:0000256" key="1">
    <source>
        <dbReference type="SAM" id="Phobius"/>
    </source>
</evidence>
<keyword evidence="1" id="KW-0812">Transmembrane</keyword>
<accession>A0A918B2S0</accession>
<proteinExistence type="predicted"/>
<feature type="transmembrane region" description="Helical" evidence="1">
    <location>
        <begin position="64"/>
        <end position="84"/>
    </location>
</feature>
<name>A0A918B2S0_9ACTN</name>
<comment type="caution">
    <text evidence="2">The sequence shown here is derived from an EMBL/GenBank/DDBJ whole genome shotgun (WGS) entry which is preliminary data.</text>
</comment>
<dbReference type="RefSeq" id="WP_189532790.1">
    <property type="nucleotide sequence ID" value="NZ_BMSV01000004.1"/>
</dbReference>
<organism evidence="2 3">
    <name type="scientific">Streptomyces roseolilacinus</name>
    <dbReference type="NCBI Taxonomy" id="66904"/>
    <lineage>
        <taxon>Bacteria</taxon>
        <taxon>Bacillati</taxon>
        <taxon>Actinomycetota</taxon>
        <taxon>Actinomycetes</taxon>
        <taxon>Kitasatosporales</taxon>
        <taxon>Streptomycetaceae</taxon>
        <taxon>Streptomyces</taxon>
    </lineage>
</organism>
<evidence type="ECO:0000313" key="3">
    <source>
        <dbReference type="Proteomes" id="UP000654123"/>
    </source>
</evidence>
<feature type="transmembrane region" description="Helical" evidence="1">
    <location>
        <begin position="12"/>
        <end position="30"/>
    </location>
</feature>
<dbReference type="EMBL" id="BMSV01000004">
    <property type="protein sequence ID" value="GGQ05056.1"/>
    <property type="molecule type" value="Genomic_DNA"/>
</dbReference>
<dbReference type="AlphaFoldDB" id="A0A918B2S0"/>
<sequence length="86" mass="8490">MTTRTTDSPASLYGVASLVLGLFGLAGAVFVGYVGIALPALCGALAVTFGALGLAKRLNRVQCAVGLVTGGLALAYPVFIVATFGG</sequence>
<protein>
    <submittedName>
        <fullName evidence="2">Uncharacterized protein</fullName>
    </submittedName>
</protein>